<dbReference type="AlphaFoldDB" id="A0A512DSJ9"/>
<comment type="caution">
    <text evidence="1">The sequence shown here is derived from an EMBL/GenBank/DDBJ whole genome shotgun (WGS) entry which is preliminary data.</text>
</comment>
<sequence>MPLNIKDPNTEQVVHEPAAITGEVGTTAVRNAAEERFQRIRRDEAGRRLADELLAIGACCSALPDLDTRSINDILSYDEHGFPN</sequence>
<accession>A0A512DSJ9</accession>
<proteinExistence type="predicted"/>
<reference evidence="1 2" key="1">
    <citation type="submission" date="2019-07" db="EMBL/GenBank/DDBJ databases">
        <title>Whole genome shotgun sequence of Skermanella aerolata NBRC 106429.</title>
        <authorList>
            <person name="Hosoyama A."/>
            <person name="Uohara A."/>
            <person name="Ohji S."/>
            <person name="Ichikawa N."/>
        </authorList>
    </citation>
    <scope>NUCLEOTIDE SEQUENCE [LARGE SCALE GENOMIC DNA]</scope>
    <source>
        <strain evidence="1 2">NBRC 106429</strain>
    </source>
</reference>
<gene>
    <name evidence="1" type="ORF">SAE02_36010</name>
</gene>
<keyword evidence="2" id="KW-1185">Reference proteome</keyword>
<dbReference type="Proteomes" id="UP000321523">
    <property type="component" value="Unassembled WGS sequence"/>
</dbReference>
<dbReference type="EMBL" id="BJYZ01000016">
    <property type="protein sequence ID" value="GEO39453.1"/>
    <property type="molecule type" value="Genomic_DNA"/>
</dbReference>
<dbReference type="InterPro" id="IPR011660">
    <property type="entry name" value="VapB-like"/>
</dbReference>
<dbReference type="Pfam" id="PF07704">
    <property type="entry name" value="PSK_trans_fac"/>
    <property type="match status" value="1"/>
</dbReference>
<dbReference type="RefSeq" id="WP_044427839.1">
    <property type="nucleotide sequence ID" value="NZ_BJYZ01000016.1"/>
</dbReference>
<protein>
    <submittedName>
        <fullName evidence="1">Antitoxin VapB28</fullName>
    </submittedName>
</protein>
<name>A0A512DSJ9_9PROT</name>
<evidence type="ECO:0000313" key="2">
    <source>
        <dbReference type="Proteomes" id="UP000321523"/>
    </source>
</evidence>
<evidence type="ECO:0000313" key="1">
    <source>
        <dbReference type="EMBL" id="GEO39453.1"/>
    </source>
</evidence>
<organism evidence="1 2">
    <name type="scientific">Skermanella aerolata</name>
    <dbReference type="NCBI Taxonomy" id="393310"/>
    <lineage>
        <taxon>Bacteria</taxon>
        <taxon>Pseudomonadati</taxon>
        <taxon>Pseudomonadota</taxon>
        <taxon>Alphaproteobacteria</taxon>
        <taxon>Rhodospirillales</taxon>
        <taxon>Azospirillaceae</taxon>
        <taxon>Skermanella</taxon>
    </lineage>
</organism>